<evidence type="ECO:0000256" key="6">
    <source>
        <dbReference type="ARBA" id="ARBA00034125"/>
    </source>
</evidence>
<dbReference type="PANTHER" id="PTHR34390:SF2">
    <property type="entry name" value="SUCCINATE TRANSPORTER SUBUNIT YJJP-RELATED"/>
    <property type="match status" value="1"/>
</dbReference>
<feature type="transmembrane region" description="Helical" evidence="7">
    <location>
        <begin position="168"/>
        <end position="189"/>
    </location>
</feature>
<dbReference type="EMBL" id="CP128355">
    <property type="protein sequence ID" value="XAF70599.1"/>
    <property type="molecule type" value="Genomic_DNA"/>
</dbReference>
<dbReference type="InterPro" id="IPR050539">
    <property type="entry name" value="ThrE_Dicarb/AminoAcid_Exp"/>
</dbReference>
<sequence>MEHIDEEEYRQITETILLAGRILLESGAETSRVEETIFSMARNFGYYHCEAYVISNIINVSLEEGRAPKIVRIQANTTDLRKIYEVNLVVKRIIHQEIDTFEAEKILKKIDEKTPMYSFIYKVLLAGLISFCFLYLQGGEWINTPSAVIAGMAGFAIAEGIKTKTLVLFIPDFIGAIAIGVLVTLGHALTPDSKLTPVLVAGIMPIVPGVLITSAIQDLFSRHMLTFTAKLLQAIVISFAIGSGLAVSLLFK</sequence>
<dbReference type="PANTHER" id="PTHR34390">
    <property type="entry name" value="UPF0442 PROTEIN YJJB-RELATED"/>
    <property type="match status" value="1"/>
</dbReference>
<dbReference type="InterPro" id="IPR010619">
    <property type="entry name" value="ThrE-like_N"/>
</dbReference>
<evidence type="ECO:0000256" key="7">
    <source>
        <dbReference type="SAM" id="Phobius"/>
    </source>
</evidence>
<comment type="subcellular location">
    <subcellularLocation>
        <location evidence="1">Cell membrane</location>
        <topology evidence="1">Multi-pass membrane protein</topology>
    </subcellularLocation>
</comment>
<feature type="transmembrane region" description="Helical" evidence="7">
    <location>
        <begin position="231"/>
        <end position="251"/>
    </location>
</feature>
<evidence type="ECO:0000256" key="4">
    <source>
        <dbReference type="ARBA" id="ARBA00022989"/>
    </source>
</evidence>
<evidence type="ECO:0000313" key="10">
    <source>
        <dbReference type="Proteomes" id="UP001436297"/>
    </source>
</evidence>
<dbReference type="Proteomes" id="UP001436297">
    <property type="component" value="Chromosome"/>
</dbReference>
<reference evidence="9 10" key="1">
    <citation type="journal article" date="2024" name="Pathogens">
        <title>Staphylococcus hsinchuensis sp. nov., Isolated from Soymilk.</title>
        <authorList>
            <person name="Wang Y.T."/>
            <person name="Lin Y.C."/>
            <person name="Hsieh Y.H."/>
            <person name="Lin Y.T."/>
            <person name="Hamada M."/>
            <person name="Chen C.C."/>
            <person name="Liou J.S."/>
            <person name="Lee A.Y."/>
            <person name="Zhang W.L."/>
            <person name="Chen Y.T."/>
            <person name="Huang C.H."/>
        </authorList>
    </citation>
    <scope>NUCLEOTIDE SEQUENCE [LARGE SCALE GENOMIC DNA]</scope>
    <source>
        <strain evidence="9 10">H164</strain>
    </source>
</reference>
<keyword evidence="3 7" id="KW-0812">Transmembrane</keyword>
<feature type="domain" description="Threonine/serine exporter-like N-terminal" evidence="8">
    <location>
        <begin position="15"/>
        <end position="249"/>
    </location>
</feature>
<evidence type="ECO:0000256" key="3">
    <source>
        <dbReference type="ARBA" id="ARBA00022692"/>
    </source>
</evidence>
<keyword evidence="5 7" id="KW-0472">Membrane</keyword>
<feature type="transmembrane region" description="Helical" evidence="7">
    <location>
        <begin position="195"/>
        <end position="219"/>
    </location>
</feature>
<protein>
    <submittedName>
        <fullName evidence="9">Threonine/serine exporter family protein</fullName>
    </submittedName>
</protein>
<keyword evidence="10" id="KW-1185">Reference proteome</keyword>
<evidence type="ECO:0000256" key="5">
    <source>
        <dbReference type="ARBA" id="ARBA00023136"/>
    </source>
</evidence>
<name>A0ABZ3ECP6_9STAP</name>
<feature type="transmembrane region" description="Helical" evidence="7">
    <location>
        <begin position="119"/>
        <end position="136"/>
    </location>
</feature>
<dbReference type="RefSeq" id="WP_342610405.1">
    <property type="nucleotide sequence ID" value="NZ_CP128355.1"/>
</dbReference>
<evidence type="ECO:0000259" key="8">
    <source>
        <dbReference type="Pfam" id="PF06738"/>
    </source>
</evidence>
<proteinExistence type="inferred from homology"/>
<comment type="similarity">
    <text evidence="6">Belongs to the ThrE exporter (TC 2.A.79) family.</text>
</comment>
<gene>
    <name evidence="9" type="ORF">QQM35_00295</name>
</gene>
<evidence type="ECO:0000256" key="1">
    <source>
        <dbReference type="ARBA" id="ARBA00004651"/>
    </source>
</evidence>
<organism evidence="9 10">
    <name type="scientific">Staphylococcus hsinchuensis</name>
    <dbReference type="NCBI Taxonomy" id="3051183"/>
    <lineage>
        <taxon>Bacteria</taxon>
        <taxon>Bacillati</taxon>
        <taxon>Bacillota</taxon>
        <taxon>Bacilli</taxon>
        <taxon>Bacillales</taxon>
        <taxon>Staphylococcaceae</taxon>
        <taxon>Staphylococcus</taxon>
    </lineage>
</organism>
<keyword evidence="2" id="KW-1003">Cell membrane</keyword>
<keyword evidence="4 7" id="KW-1133">Transmembrane helix</keyword>
<evidence type="ECO:0000256" key="2">
    <source>
        <dbReference type="ARBA" id="ARBA00022475"/>
    </source>
</evidence>
<accession>A0ABZ3ECP6</accession>
<dbReference type="Pfam" id="PF06738">
    <property type="entry name" value="ThrE"/>
    <property type="match status" value="1"/>
</dbReference>
<evidence type="ECO:0000313" key="9">
    <source>
        <dbReference type="EMBL" id="XAF70599.1"/>
    </source>
</evidence>